<gene>
    <name evidence="1" type="ORF">METZ01_LOCUS331577</name>
</gene>
<name>A0A382PZD5_9ZZZZ</name>
<proteinExistence type="predicted"/>
<protein>
    <submittedName>
        <fullName evidence="1">Uncharacterized protein</fullName>
    </submittedName>
</protein>
<dbReference type="AlphaFoldDB" id="A0A382PZD5"/>
<sequence length="36" mass="4502">MLMIVLSFVSVEDQRQERFMRDYRILIYLGKMLIFF</sequence>
<reference evidence="1" key="1">
    <citation type="submission" date="2018-05" db="EMBL/GenBank/DDBJ databases">
        <authorList>
            <person name="Lanie J.A."/>
            <person name="Ng W.-L."/>
            <person name="Kazmierczak K.M."/>
            <person name="Andrzejewski T.M."/>
            <person name="Davidsen T.M."/>
            <person name="Wayne K.J."/>
            <person name="Tettelin H."/>
            <person name="Glass J.I."/>
            <person name="Rusch D."/>
            <person name="Podicherti R."/>
            <person name="Tsui H.-C.T."/>
            <person name="Winkler M.E."/>
        </authorList>
    </citation>
    <scope>NUCLEOTIDE SEQUENCE</scope>
</reference>
<evidence type="ECO:0000313" key="1">
    <source>
        <dbReference type="EMBL" id="SVC78723.1"/>
    </source>
</evidence>
<organism evidence="1">
    <name type="scientific">marine metagenome</name>
    <dbReference type="NCBI Taxonomy" id="408172"/>
    <lineage>
        <taxon>unclassified sequences</taxon>
        <taxon>metagenomes</taxon>
        <taxon>ecological metagenomes</taxon>
    </lineage>
</organism>
<dbReference type="EMBL" id="UINC01110904">
    <property type="protein sequence ID" value="SVC78723.1"/>
    <property type="molecule type" value="Genomic_DNA"/>
</dbReference>
<accession>A0A382PZD5</accession>